<dbReference type="OrthoDB" id="5289754at2"/>
<dbReference type="FunFam" id="1.10.10.10:FF:000001">
    <property type="entry name" value="LysR family transcriptional regulator"/>
    <property type="match status" value="1"/>
</dbReference>
<dbReference type="PATRIC" id="fig|1341683.3.peg.1141"/>
<dbReference type="InterPro" id="IPR005119">
    <property type="entry name" value="LysR_subst-bd"/>
</dbReference>
<dbReference type="SUPFAM" id="SSF46785">
    <property type="entry name" value="Winged helix' DNA-binding domain"/>
    <property type="match status" value="1"/>
</dbReference>
<dbReference type="RefSeq" id="WP_004901386.1">
    <property type="nucleotide sequence ID" value="NZ_BBTI01000012.1"/>
</dbReference>
<protein>
    <recommendedName>
        <fullName evidence="5">HTH lysR-type domain-containing protein</fullName>
    </recommendedName>
</protein>
<keyword evidence="7" id="KW-1185">Reference proteome</keyword>
<dbReference type="InterPro" id="IPR036388">
    <property type="entry name" value="WH-like_DNA-bd_sf"/>
</dbReference>
<evidence type="ECO:0000256" key="1">
    <source>
        <dbReference type="ARBA" id="ARBA00009437"/>
    </source>
</evidence>
<evidence type="ECO:0000313" key="7">
    <source>
        <dbReference type="Proteomes" id="UP000018418"/>
    </source>
</evidence>
<dbReference type="HOGENOM" id="CLU_039613_6_4_6"/>
<dbReference type="AlphaFoldDB" id="V2UTS3"/>
<accession>V2UTS3</accession>
<evidence type="ECO:0000256" key="2">
    <source>
        <dbReference type="ARBA" id="ARBA00023015"/>
    </source>
</evidence>
<name>V2UTS3_9GAMM</name>
<evidence type="ECO:0000256" key="4">
    <source>
        <dbReference type="ARBA" id="ARBA00023163"/>
    </source>
</evidence>
<dbReference type="Gene3D" id="1.10.10.10">
    <property type="entry name" value="Winged helix-like DNA-binding domain superfamily/Winged helix DNA-binding domain"/>
    <property type="match status" value="1"/>
</dbReference>
<dbReference type="STRING" id="396323.VH98_03865"/>
<dbReference type="PRINTS" id="PR00039">
    <property type="entry name" value="HTHLYSR"/>
</dbReference>
<dbReference type="PROSITE" id="PS50931">
    <property type="entry name" value="HTH_LYSR"/>
    <property type="match status" value="1"/>
</dbReference>
<dbReference type="InterPro" id="IPR036390">
    <property type="entry name" value="WH_DNA-bd_sf"/>
</dbReference>
<dbReference type="GO" id="GO:0003677">
    <property type="term" value="F:DNA binding"/>
    <property type="evidence" value="ECO:0007669"/>
    <property type="project" value="UniProtKB-KW"/>
</dbReference>
<feature type="domain" description="HTH lysR-type" evidence="5">
    <location>
        <begin position="1"/>
        <end position="58"/>
    </location>
</feature>
<dbReference type="GO" id="GO:0003700">
    <property type="term" value="F:DNA-binding transcription factor activity"/>
    <property type="evidence" value="ECO:0007669"/>
    <property type="project" value="InterPro"/>
</dbReference>
<dbReference type="EMBL" id="AYEU01000004">
    <property type="protein sequence ID" value="ESK52055.1"/>
    <property type="molecule type" value="Genomic_DNA"/>
</dbReference>
<dbReference type="GO" id="GO:0032993">
    <property type="term" value="C:protein-DNA complex"/>
    <property type="evidence" value="ECO:0007669"/>
    <property type="project" value="TreeGrafter"/>
</dbReference>
<organism evidence="6 7">
    <name type="scientific">Acinetobacter brisouii CIP 110357</name>
    <dbReference type="NCBI Taxonomy" id="1341683"/>
    <lineage>
        <taxon>Bacteria</taxon>
        <taxon>Pseudomonadati</taxon>
        <taxon>Pseudomonadota</taxon>
        <taxon>Gammaproteobacteria</taxon>
        <taxon>Moraxellales</taxon>
        <taxon>Moraxellaceae</taxon>
        <taxon>Acinetobacter</taxon>
    </lineage>
</organism>
<evidence type="ECO:0000256" key="3">
    <source>
        <dbReference type="ARBA" id="ARBA00023125"/>
    </source>
</evidence>
<comment type="caution">
    <text evidence="6">The sequence shown here is derived from an EMBL/GenBank/DDBJ whole genome shotgun (WGS) entry which is preliminary data.</text>
</comment>
<keyword evidence="2" id="KW-0805">Transcription regulation</keyword>
<comment type="similarity">
    <text evidence="1">Belongs to the LysR transcriptional regulatory family.</text>
</comment>
<keyword evidence="4" id="KW-0804">Transcription</keyword>
<proteinExistence type="inferred from homology"/>
<dbReference type="InterPro" id="IPR000847">
    <property type="entry name" value="LysR_HTH_N"/>
</dbReference>
<evidence type="ECO:0000259" key="5">
    <source>
        <dbReference type="PROSITE" id="PS50931"/>
    </source>
</evidence>
<reference evidence="6 7" key="1">
    <citation type="submission" date="2013-10" db="EMBL/GenBank/DDBJ databases">
        <title>The Genome Sequence of Acinetobacter brisouii CIP 110357.</title>
        <authorList>
            <consortium name="The Broad Institute Genomics Platform"/>
            <consortium name="The Broad Institute Genome Sequencing Center for Infectious Disease"/>
            <person name="Cerqueira G."/>
            <person name="Feldgarden M."/>
            <person name="Courvalin P."/>
            <person name="Grillot-Courvalin C."/>
            <person name="Clermont D."/>
            <person name="Rocha E."/>
            <person name="Yoon E.-J."/>
            <person name="Nemec A."/>
            <person name="Young S.K."/>
            <person name="Zeng Q."/>
            <person name="Gargeya S."/>
            <person name="Fitzgerald M."/>
            <person name="Abouelleil A."/>
            <person name="Alvarado L."/>
            <person name="Berlin A.M."/>
            <person name="Chapman S.B."/>
            <person name="Gainer-Dewar J."/>
            <person name="Goldberg J."/>
            <person name="Gnerre S."/>
            <person name="Griggs A."/>
            <person name="Gujja S."/>
            <person name="Hansen M."/>
            <person name="Howarth C."/>
            <person name="Imamovic A."/>
            <person name="Ireland A."/>
            <person name="Larimer J."/>
            <person name="McCowan C."/>
            <person name="Murphy C."/>
            <person name="Pearson M."/>
            <person name="Poon T.W."/>
            <person name="Priest M."/>
            <person name="Roberts A."/>
            <person name="Saif S."/>
            <person name="Shea T."/>
            <person name="Sykes S."/>
            <person name="Wortman J."/>
            <person name="Nusbaum C."/>
            <person name="Birren B."/>
        </authorList>
    </citation>
    <scope>NUCLEOTIDE SEQUENCE [LARGE SCALE GENOMIC DNA]</scope>
    <source>
        <strain evidence="6 7">CIP 110357</strain>
    </source>
</reference>
<dbReference type="Pfam" id="PF00126">
    <property type="entry name" value="HTH_1"/>
    <property type="match status" value="1"/>
</dbReference>
<dbReference type="Gene3D" id="3.40.190.10">
    <property type="entry name" value="Periplasmic binding protein-like II"/>
    <property type="match status" value="2"/>
</dbReference>
<keyword evidence="3" id="KW-0238">DNA-binding</keyword>
<dbReference type="PANTHER" id="PTHR30346">
    <property type="entry name" value="TRANSCRIPTIONAL DUAL REGULATOR HCAR-RELATED"/>
    <property type="match status" value="1"/>
</dbReference>
<evidence type="ECO:0000313" key="6">
    <source>
        <dbReference type="EMBL" id="ESK52055.1"/>
    </source>
</evidence>
<dbReference type="SUPFAM" id="SSF53850">
    <property type="entry name" value="Periplasmic binding protein-like II"/>
    <property type="match status" value="1"/>
</dbReference>
<dbReference type="Pfam" id="PF03466">
    <property type="entry name" value="LysR_substrate"/>
    <property type="match status" value="1"/>
</dbReference>
<dbReference type="PANTHER" id="PTHR30346:SF30">
    <property type="entry name" value="SMALL NEUTRAL PROTEASE REGULATORY PROTEIN"/>
    <property type="match status" value="1"/>
</dbReference>
<gene>
    <name evidence="6" type="ORF">P255_01151</name>
</gene>
<dbReference type="Proteomes" id="UP000018418">
    <property type="component" value="Unassembled WGS sequence"/>
</dbReference>
<sequence>MELRHIRYFLVAAEEKNLTKAAARLRISQPPLSMQIRDLENEIGAALFHRTAHGIVLTEAGQAFLQAVQPLQQRADEAIQIARQVANGELGQLNLGFTGTAALNPLIPAAIREFQKTYPKVKVKIEEANSATLIHKLLNEQVDIAFLRSSDPQPEALKIQQLVDEPLVAVVPHHHWVAQQQGDFALLELKDDPFIMIPESFSGMGLYDAIVQACLQAGFDPKIGQRAPQLVSILSLISANLGVSLVPESAMQVQLAGIQHRRLQAPVPHVSLALAYRMENPSQLAINFASIVMELCHQPQHSF</sequence>